<dbReference type="PANTHER" id="PTHR36195:SF4">
    <property type="entry name" value="DOMAIN PROTEIN, PUTATIVE (AFU_ORTHOLOGUE AFUA_5G01990)-RELATED"/>
    <property type="match status" value="1"/>
</dbReference>
<organism evidence="2 3">
    <name type="scientific">Melanomma pulvis-pyrius CBS 109.77</name>
    <dbReference type="NCBI Taxonomy" id="1314802"/>
    <lineage>
        <taxon>Eukaryota</taxon>
        <taxon>Fungi</taxon>
        <taxon>Dikarya</taxon>
        <taxon>Ascomycota</taxon>
        <taxon>Pezizomycotina</taxon>
        <taxon>Dothideomycetes</taxon>
        <taxon>Pleosporomycetidae</taxon>
        <taxon>Pleosporales</taxon>
        <taxon>Melanommataceae</taxon>
        <taxon>Melanomma</taxon>
    </lineage>
</organism>
<dbReference type="InterPro" id="IPR006771">
    <property type="entry name" value="CetA-like"/>
</dbReference>
<dbReference type="OrthoDB" id="3682664at2759"/>
<evidence type="ECO:0000256" key="1">
    <source>
        <dbReference type="SAM" id="SignalP"/>
    </source>
</evidence>
<evidence type="ECO:0000313" key="2">
    <source>
        <dbReference type="EMBL" id="KAF2787046.1"/>
    </source>
</evidence>
<dbReference type="Proteomes" id="UP000799757">
    <property type="component" value="Unassembled WGS sequence"/>
</dbReference>
<feature type="chain" id="PRO_5025496026" evidence="1">
    <location>
        <begin position="18"/>
        <end position="490"/>
    </location>
</feature>
<dbReference type="EMBL" id="MU002368">
    <property type="protein sequence ID" value="KAF2787046.1"/>
    <property type="molecule type" value="Genomic_DNA"/>
</dbReference>
<sequence>MIGQALTFNALVALAQAKAIVSNQCAHDVYLWSVPDAQGYASALPIGSGKQYNEPWRLGTSVSPGIAIKVSPYPNGINEGKSEIDFQYTLDHEKVWIDLSNIRGNKFNGNITFFTCGGTYKTPNSPTRQCRVTDDVELVLCGTERTSPAQDTTSLDVIDKCSSPGVQRDDKKTSRRLRQCNARVVGPKRTTQPMMQTGANKPKKETQTVPLKTLLQSDCSWAHSTDGCPHNQTTPTTRNQPNTDLDMCELFPEFPWCGEEDARETVKAIYSLCDQAEMLGLDAANVSICIALNRELKRVYPGVDKPIQALRRSRSKQEKIYIGRMCKKFIPNTKCSKVENFLDERNPWYSFTDSTTDDDENYGMNAANTTANFDPKTPIPIGGMCREFMPEVGCSKVEEFLEERNTGFDFTVADKIAVDRKPATTEKKALGRKPAAIQAQKSQKPVMCVNNFCHRNRQTSCHSIKKAFKVVDGKYDYTTDSDKGCSTDKD</sequence>
<reference evidence="2" key="1">
    <citation type="journal article" date="2020" name="Stud. Mycol.">
        <title>101 Dothideomycetes genomes: a test case for predicting lifestyles and emergence of pathogens.</title>
        <authorList>
            <person name="Haridas S."/>
            <person name="Albert R."/>
            <person name="Binder M."/>
            <person name="Bloem J."/>
            <person name="Labutti K."/>
            <person name="Salamov A."/>
            <person name="Andreopoulos B."/>
            <person name="Baker S."/>
            <person name="Barry K."/>
            <person name="Bills G."/>
            <person name="Bluhm B."/>
            <person name="Cannon C."/>
            <person name="Castanera R."/>
            <person name="Culley D."/>
            <person name="Daum C."/>
            <person name="Ezra D."/>
            <person name="Gonzalez J."/>
            <person name="Henrissat B."/>
            <person name="Kuo A."/>
            <person name="Liang C."/>
            <person name="Lipzen A."/>
            <person name="Lutzoni F."/>
            <person name="Magnuson J."/>
            <person name="Mondo S."/>
            <person name="Nolan M."/>
            <person name="Ohm R."/>
            <person name="Pangilinan J."/>
            <person name="Park H.-J."/>
            <person name="Ramirez L."/>
            <person name="Alfaro M."/>
            <person name="Sun H."/>
            <person name="Tritt A."/>
            <person name="Yoshinaga Y."/>
            <person name="Zwiers L.-H."/>
            <person name="Turgeon B."/>
            <person name="Goodwin S."/>
            <person name="Spatafora J."/>
            <person name="Crous P."/>
            <person name="Grigoriev I."/>
        </authorList>
    </citation>
    <scope>NUCLEOTIDE SEQUENCE</scope>
    <source>
        <strain evidence="2">CBS 109.77</strain>
    </source>
</reference>
<protein>
    <submittedName>
        <fullName evidence="2">Uncharacterized protein</fullName>
    </submittedName>
</protein>
<keyword evidence="1" id="KW-0732">Signal</keyword>
<dbReference type="PANTHER" id="PTHR36195">
    <property type="entry name" value="DOMAIN PROTEIN, PUTATIVE (AFU_ORTHOLOGUE AFUA_5G01990)-RELATED-RELATED"/>
    <property type="match status" value="1"/>
</dbReference>
<dbReference type="Pfam" id="PF04681">
    <property type="entry name" value="Bys1"/>
    <property type="match status" value="1"/>
</dbReference>
<keyword evidence="3" id="KW-1185">Reference proteome</keyword>
<evidence type="ECO:0000313" key="3">
    <source>
        <dbReference type="Proteomes" id="UP000799757"/>
    </source>
</evidence>
<accession>A0A6A6WSF5</accession>
<name>A0A6A6WSF5_9PLEO</name>
<proteinExistence type="predicted"/>
<feature type="signal peptide" evidence="1">
    <location>
        <begin position="1"/>
        <end position="17"/>
    </location>
</feature>
<gene>
    <name evidence="2" type="ORF">K505DRAFT_329923</name>
</gene>
<dbReference type="AlphaFoldDB" id="A0A6A6WSF5"/>